<organism evidence="1 2">
    <name type="scientific">Geodermatophilus saharensis</name>
    <dbReference type="NCBI Taxonomy" id="1137994"/>
    <lineage>
        <taxon>Bacteria</taxon>
        <taxon>Bacillati</taxon>
        <taxon>Actinomycetota</taxon>
        <taxon>Actinomycetes</taxon>
        <taxon>Geodermatophilales</taxon>
        <taxon>Geodermatophilaceae</taxon>
        <taxon>Geodermatophilus</taxon>
    </lineage>
</organism>
<protein>
    <submittedName>
        <fullName evidence="1">Uncharacterized protein</fullName>
    </submittedName>
</protein>
<proteinExistence type="predicted"/>
<gene>
    <name evidence="1" type="ORF">SAMN04488107_3631</name>
</gene>
<accession>A0A239H0R6</accession>
<evidence type="ECO:0000313" key="2">
    <source>
        <dbReference type="Proteomes" id="UP000198386"/>
    </source>
</evidence>
<evidence type="ECO:0000313" key="1">
    <source>
        <dbReference type="EMBL" id="SNS74772.1"/>
    </source>
</evidence>
<sequence length="46" mass="5322">MPNRRSREVHHPREAVTVSRVSQARKYLSAKTPVCNKIVALRVSHR</sequence>
<name>A0A239H0R6_9ACTN</name>
<reference evidence="2" key="1">
    <citation type="submission" date="2017-06" db="EMBL/GenBank/DDBJ databases">
        <authorList>
            <person name="Varghese N."/>
            <person name="Submissions S."/>
        </authorList>
    </citation>
    <scope>NUCLEOTIDE SEQUENCE [LARGE SCALE GENOMIC DNA]</scope>
    <source>
        <strain evidence="2">DSM 45423</strain>
    </source>
</reference>
<keyword evidence="2" id="KW-1185">Reference proteome</keyword>
<dbReference type="AlphaFoldDB" id="A0A239H0R6"/>
<dbReference type="Proteomes" id="UP000198386">
    <property type="component" value="Unassembled WGS sequence"/>
</dbReference>
<dbReference type="EMBL" id="FZOH01000008">
    <property type="protein sequence ID" value="SNS74772.1"/>
    <property type="molecule type" value="Genomic_DNA"/>
</dbReference>